<proteinExistence type="inferred from homology"/>
<dbReference type="InterPro" id="IPR033704">
    <property type="entry name" value="dUTPase_trimeric"/>
</dbReference>
<sequence>MKKRGFEKITNYQKIEFSVPVRKTERSAGYDFYLPEDVIIKSNAVTLVPTGIKAYMQNDEYLGMHIRSGTAMKMNLTLINSQGIVDADYYNNEENEGHIMLLIYSFNKNDVHLKKGERIAQGIFYKFLLADDDDKNAKKVREGGFGSTR</sequence>
<comment type="catalytic activity">
    <reaction evidence="5">
        <text>dUTP + H2O = dUMP + diphosphate + H(+)</text>
        <dbReference type="Rhea" id="RHEA:10248"/>
        <dbReference type="ChEBI" id="CHEBI:15377"/>
        <dbReference type="ChEBI" id="CHEBI:15378"/>
        <dbReference type="ChEBI" id="CHEBI:33019"/>
        <dbReference type="ChEBI" id="CHEBI:61555"/>
        <dbReference type="ChEBI" id="CHEBI:246422"/>
        <dbReference type="EC" id="3.6.1.23"/>
    </reaction>
</comment>
<comment type="caution">
    <text evidence="7">The sequence shown here is derived from an EMBL/GenBank/DDBJ whole genome shotgun (WGS) entry which is preliminary data.</text>
</comment>
<dbReference type="Gene3D" id="2.70.40.10">
    <property type="match status" value="1"/>
</dbReference>
<comment type="similarity">
    <text evidence="1">Belongs to the dUTPase family.</text>
</comment>
<dbReference type="SUPFAM" id="SSF51283">
    <property type="entry name" value="dUTPase-like"/>
    <property type="match status" value="1"/>
</dbReference>
<keyword evidence="4" id="KW-0546">Nucleotide metabolism</keyword>
<gene>
    <name evidence="7" type="ORF">IAB06_05565</name>
</gene>
<evidence type="ECO:0000256" key="5">
    <source>
        <dbReference type="ARBA" id="ARBA00047686"/>
    </source>
</evidence>
<accession>A0A9D1MQR0</accession>
<evidence type="ECO:0000313" key="7">
    <source>
        <dbReference type="EMBL" id="HIU64482.1"/>
    </source>
</evidence>
<protein>
    <recommendedName>
        <fullName evidence="2">dUTP diphosphatase</fullName>
        <ecNumber evidence="2">3.6.1.23</ecNumber>
    </recommendedName>
</protein>
<dbReference type="AlphaFoldDB" id="A0A9D1MQR0"/>
<evidence type="ECO:0000256" key="1">
    <source>
        <dbReference type="ARBA" id="ARBA00006581"/>
    </source>
</evidence>
<dbReference type="PANTHER" id="PTHR11241">
    <property type="entry name" value="DEOXYURIDINE 5'-TRIPHOSPHATE NUCLEOTIDOHYDROLASE"/>
    <property type="match status" value="1"/>
</dbReference>
<dbReference type="EMBL" id="DVNI01000089">
    <property type="protein sequence ID" value="HIU64482.1"/>
    <property type="molecule type" value="Genomic_DNA"/>
</dbReference>
<name>A0A9D1MQR0_9FIRM</name>
<feature type="domain" description="dUTPase-like" evidence="6">
    <location>
        <begin position="17"/>
        <end position="148"/>
    </location>
</feature>
<dbReference type="EC" id="3.6.1.23" evidence="2"/>
<dbReference type="PANTHER" id="PTHR11241:SF0">
    <property type="entry name" value="DEOXYURIDINE 5'-TRIPHOSPHATE NUCLEOTIDOHYDROLASE"/>
    <property type="match status" value="1"/>
</dbReference>
<dbReference type="GO" id="GO:0004170">
    <property type="term" value="F:dUTP diphosphatase activity"/>
    <property type="evidence" value="ECO:0007669"/>
    <property type="project" value="UniProtKB-EC"/>
</dbReference>
<evidence type="ECO:0000259" key="6">
    <source>
        <dbReference type="Pfam" id="PF00692"/>
    </source>
</evidence>
<evidence type="ECO:0000256" key="3">
    <source>
        <dbReference type="ARBA" id="ARBA00022801"/>
    </source>
</evidence>
<evidence type="ECO:0000313" key="8">
    <source>
        <dbReference type="Proteomes" id="UP000824099"/>
    </source>
</evidence>
<dbReference type="InterPro" id="IPR029054">
    <property type="entry name" value="dUTPase-like"/>
</dbReference>
<dbReference type="InterPro" id="IPR036157">
    <property type="entry name" value="dUTPase-like_sf"/>
</dbReference>
<reference evidence="7" key="2">
    <citation type="journal article" date="2021" name="PeerJ">
        <title>Extensive microbial diversity within the chicken gut microbiome revealed by metagenomics and culture.</title>
        <authorList>
            <person name="Gilroy R."/>
            <person name="Ravi A."/>
            <person name="Getino M."/>
            <person name="Pursley I."/>
            <person name="Horton D.L."/>
            <person name="Alikhan N.F."/>
            <person name="Baker D."/>
            <person name="Gharbi K."/>
            <person name="Hall N."/>
            <person name="Watson M."/>
            <person name="Adriaenssens E.M."/>
            <person name="Foster-Nyarko E."/>
            <person name="Jarju S."/>
            <person name="Secka A."/>
            <person name="Antonio M."/>
            <person name="Oren A."/>
            <person name="Chaudhuri R.R."/>
            <person name="La Ragione R."/>
            <person name="Hildebrand F."/>
            <person name="Pallen M.J."/>
        </authorList>
    </citation>
    <scope>NUCLEOTIDE SEQUENCE</scope>
    <source>
        <strain evidence="7">CHK160-1198</strain>
    </source>
</reference>
<dbReference type="CDD" id="cd07557">
    <property type="entry name" value="trimeric_dUTPase"/>
    <property type="match status" value="1"/>
</dbReference>
<dbReference type="GO" id="GO:0006226">
    <property type="term" value="P:dUMP biosynthetic process"/>
    <property type="evidence" value="ECO:0007669"/>
    <property type="project" value="InterPro"/>
</dbReference>
<dbReference type="Proteomes" id="UP000824099">
    <property type="component" value="Unassembled WGS sequence"/>
</dbReference>
<dbReference type="GO" id="GO:0046081">
    <property type="term" value="P:dUTP catabolic process"/>
    <property type="evidence" value="ECO:0007669"/>
    <property type="project" value="InterPro"/>
</dbReference>
<keyword evidence="3 7" id="KW-0378">Hydrolase</keyword>
<dbReference type="Pfam" id="PF00692">
    <property type="entry name" value="dUTPase"/>
    <property type="match status" value="1"/>
</dbReference>
<evidence type="ECO:0000256" key="4">
    <source>
        <dbReference type="ARBA" id="ARBA00023080"/>
    </source>
</evidence>
<reference evidence="7" key="1">
    <citation type="submission" date="2020-10" db="EMBL/GenBank/DDBJ databases">
        <authorList>
            <person name="Gilroy R."/>
        </authorList>
    </citation>
    <scope>NUCLEOTIDE SEQUENCE</scope>
    <source>
        <strain evidence="7">CHK160-1198</strain>
    </source>
</reference>
<organism evidence="7 8">
    <name type="scientific">Candidatus Avacidaminococcus intestinavium</name>
    <dbReference type="NCBI Taxonomy" id="2840684"/>
    <lineage>
        <taxon>Bacteria</taxon>
        <taxon>Bacillati</taxon>
        <taxon>Bacillota</taxon>
        <taxon>Negativicutes</taxon>
        <taxon>Acidaminococcales</taxon>
        <taxon>Acidaminococcaceae</taxon>
        <taxon>Acidaminococcaceae incertae sedis</taxon>
        <taxon>Candidatus Avacidaminococcus</taxon>
    </lineage>
</organism>
<evidence type="ECO:0000256" key="2">
    <source>
        <dbReference type="ARBA" id="ARBA00012379"/>
    </source>
</evidence>
<dbReference type="GO" id="GO:0000287">
    <property type="term" value="F:magnesium ion binding"/>
    <property type="evidence" value="ECO:0007669"/>
    <property type="project" value="InterPro"/>
</dbReference>
<dbReference type="InterPro" id="IPR008181">
    <property type="entry name" value="dUTPase"/>
</dbReference>